<feature type="domain" description="Ig-like" evidence="19">
    <location>
        <begin position="3566"/>
        <end position="3650"/>
    </location>
</feature>
<dbReference type="PROSITE" id="PS50003">
    <property type="entry name" value="PH_DOMAIN"/>
    <property type="match status" value="1"/>
</dbReference>
<keyword evidence="12" id="KW-0539">Nucleus</keyword>
<feature type="region of interest" description="Disordered" evidence="15">
    <location>
        <begin position="6347"/>
        <end position="6440"/>
    </location>
</feature>
<feature type="domain" description="Ig-like" evidence="19">
    <location>
        <begin position="2303"/>
        <end position="2388"/>
    </location>
</feature>
<feature type="compositionally biased region" description="Basic and acidic residues" evidence="15">
    <location>
        <begin position="350"/>
        <end position="372"/>
    </location>
</feature>
<keyword evidence="7" id="KW-0677">Repeat</keyword>
<dbReference type="PROSITE" id="PS00108">
    <property type="entry name" value="PROTEIN_KINASE_ST"/>
    <property type="match status" value="1"/>
</dbReference>
<evidence type="ECO:0000256" key="3">
    <source>
        <dbReference type="ARBA" id="ARBA00006692"/>
    </source>
</evidence>
<dbReference type="Gene3D" id="2.30.29.30">
    <property type="entry name" value="Pleckstrin-homology domain (PH domain)/Phosphotyrosine-binding domain (PTB)"/>
    <property type="match status" value="1"/>
</dbReference>
<dbReference type="SUPFAM" id="SSF52540">
    <property type="entry name" value="P-loop containing nucleoside triphosphate hydrolases"/>
    <property type="match status" value="1"/>
</dbReference>
<dbReference type="PANTHER" id="PTHR35971">
    <property type="entry name" value="SI:DKEY-31G6.6"/>
    <property type="match status" value="1"/>
</dbReference>
<evidence type="ECO:0000256" key="8">
    <source>
        <dbReference type="ARBA" id="ARBA00022741"/>
    </source>
</evidence>
<sequence length="7059" mass="794602">MSHSTYNKLWTEAHEELSDLLSEELPSEPSRPERDRVVFFQRLTTMYVRYVRIFRQLEEAYDQIVHPQKRRLIRGVLDGVMGRVLELKNEMMEKEYSEYHYMDDIIQDMKLTPEDLEIPIPKYFINERRKALQERAAVLSRILEQNEMVEKPKPTATCVPSLEEAVRIVQVSERARQGRLRTSIMREIRDTERQKTEDKDLGEATEQQAAVQIQKVWKGYVQRKRTKQEREEEMIFLGMSMKPGLTQSSPACALAEENKAVRRNRQEEHEEDYWKAQMSIFETLRETEGPEMKELMKDQIRQWFMECHDVTGSFPEYPNEEEGGSATIFADKTPEQLIEELEDNEEEEEVKNTKENKEQKGKGKQENRKGEEEEKEPGLTLLPSAFLPELQNAHKTFTEVWQNRDESKNYSQRYEAELIKEEKRKEIEAEIRPQVDELMRQELANWKLAMEGSKGGKSKPAGKKKKASKSGKKKKKDRDLTADRSVESLYEELVVEGLLKPVDNVKLHDFIGDYSYLGTTLRQTDIEPMPSLSDVRQVLSLCAVLPLGSQVIHEKAPLVKAMLLVGPSGVGKKMLVHAVCQETGANLFDLSPLNLVGKYPGKSGLQMMLHMVFKVARLMQPSVVWIGDAEKMFYKKIPKEEKDLDPKRLKKDLPKILKSIRAEDRVLIIGTTNNPLNADLKSLCKIYTKIILIPRPDYASRFVMWKELIRRNSGVVTSALDLSSLAKISDGYTQGHMLRVVKGILTERRIRQLAKRPLTAAEFVTPLAEIDPVFQDEEEALKSWYAKTPLGKKRARAALGMDGEEDVAAKEVKDDKKKGKNLVRNTTPVLIQCSKGQVLRVPIACHAGTRSSDLDLRNLCLYLDPNNDRWTYKVNKIQVIKGLEDATVCEKEAWTFEVTLSHAYVRGTWTRNGLALKSKPTCHITMQGKRHTLSLTRVSLLDMGRIGFRAEGVETSANLTVTARDIQILKHLQDVSVKERDSVKFMCEVNLEDMDGKWFKNSSRIKNGDDVKIRQEGRTHTLTFKAVKPGDAGEITFTAERVSSTAMLRVKELPVQIVKPLRVKIAMYRHRALLECQVSRANAEVTWYKRSREITPNGKYQVISDGLYRQLTIEEVGSSDEDTFICDAGDNKTSCQLFVEEQAISIVRGLSSVEVMEPKEARFRVETSIKAERAPKWTLNGELLSPGPELRIEKEGTSHRLSFTNTNSSMSGTIQFSSGKSRSTAQLTVTERPLVVTQPISDMDVKENCLVTLRCEFCPSPRVVRWFKGRTPLLASSKYTMKQEKNCVEMTIMNVKAADAGEYRCLAGGAESRGRVNVEVKRLKITRHLEHVEVEEDGTAVFSCELNHEAPNVQWLLNERVIHASHINKIQNSGKMYTLVLKRLTPQESRVTFKTVSISESTILRVKERPAVFLRPLEDVMAEERGKVCLQCEVSKQAVTPVWRKDGTVLNASEKHEILQLEKSLSLIIHKLRKDDTGEYSCDVGTSQTKAKVVVRDLHITIVKRLRTISLFEGEYCTFECTLSHDIIDEPSWTLNGQLIISNDRIQITNQGSKYTMNIQEVMITDAGEVVFTIKDLSCRTMLFVKEKPIRVFRDMLNVKAVPGEDPELSCEITKPEVTIKWLKNGRLIRSNSKYEMIQKGYLVTLIIHNVTVKDSGEYCCEADGIATRARLEVRDFQHTFATELRDVTAEEKSVVVLECETKRPATKVTWLKGMVVLKSGQKYLMLKKGIILSLTIFNLEKSDSDLYTCDVGTMQSRALLTVQGQKVLILDELEDVECLEGDTAIFKCRICPSDFTEVKWYLDETLLYTNDLNEIQMIYGGYHTLTIKQLARKDTGTISFEAGDKRSYASLLVRERRPTIIKPLEDVEAIEGGSLNLSCKTSKPCHILWYKDGCLMWNSSSYFMTRSGNEARLTIREVKDTDTGVYECNAGSVSTKATVTVKAVPAEFTRQLHSQEADEGSSVTLSCEFSVPGVQYFWRKGAETLRSGEKYLLKQRKNYLSLTIHNVKLEDSGTYTCICRNQRSMATVTVHAIPITFIKELKNQESEEGMAMTLRCELSKAGVPVEWMRNEEVLSPGMKYHMRQIISIQELVIRNPVPEDSGTYSCVCADQSTKATITIKAQPVTFKKKLKSQVVEEGNSVTLHCEVSKPGLPVEWRKGQELLKSGEKYRMRQRNCVLELKIFNLICEDSEVYSCSCGNVQTSARVTVSKQPVSFTEKLTNLVAEEGKTVTLHCELSKSGVPVEWWNGEELLQPGKKYQMRERDASHELIIYDAVPEDSGVYRCICGNQKTKAMIKIVGVAATFKQNLKNQEALEGVNVVLRCELSKAGVPVEWWKGEEHLTPGGRYQMRQDGKIAEMEITNVLSDDAGIYSCDAGNHKSSAEVKITALPITFKRELQDQVCKEGDKAVFVCELSKPAAPVEWRKGRVLLKPGNKYKMRLEGKLTKLEINNLEEGDSGNYVCKTKDVQSTAELSVQARPATFKNVLKNQEAQEGSSISLQCELSKAGADVEWWKGVERLRTGERYQLRKKNATAELIIRKAQAEDSGVYRCVCGEQSTEAHIKVNALPITFKQELKNQEAEEGNNVTLRCELSKAGAQVEWWKGEELLKPGEKYQMREMATKMELVIRKVLPEDSGVYTCVCPDQKSNAVIKIKATPVVFKHNLRNQETVEGKNITLRCELSKSGALVTWWKGQEELTGGEKYYMMTEGKTAELVIRNVSCEDAGVYSCTIGDQKTTSEIKIRALPVTFKRELRNEVSKEGGTAMFSCELSKPGAPVDWRKGRVILKVGDKYEIKQDGKINTLIIHHVEESDAGYYSCKTKDSESTAELTVQVPPIIFKVKLKNQEVEEESNVCLHCELSKAGVPVQWKKEEQLIKSGHKYQITQQDTTVELIIKKAMPEDSGVYSCICGDQNTKANIKVFATPVTFRQNLMSQEAPEGGIIVLHCELSKPGVPVQWWKDEEELSNGSKYKMKQDGLVAELHIRNVLPMDVGEYSCVVGDQKTTAEVNVRAAASVFFEKELQDQEAMEGNSVVFSCLLSSPNAPVAWKKDSQQITQGGRFTVHQKGSTQELEIRKLRSEDAGVYTCSTRGKTTSAHLRVIDHVRIVRELQDLTITAGEDAHFVCELSHNDITDGVWWLDSTVLQENEMNQMRCCGREHHLTLTMTTPEESGIVAFVVGEEWTSARLRVNSKPKVLIEEKLKDMVVFEGDTATLSCVTSDDCTPITWKRNNVTLLAGEKYEPHKEGKRNVLLIHRVEKDDTGVYMCDTGDMQSMAALTVRDRPLFFHEELQNQQVEEGETAFLCCELSKPGVLVQWKKGGALLRPGNKYQMKQDGCEVQLQISDLAVQDSGIYRCCVDSAETKASLSVKEQPLFFREELQSMEAEEGETAFLCCELSKPGVQVQWKKGTFLLRPGIKYEMKQNSCELELQINDLKCEDSGLYKCCVGSLETNANILVKEQPLFFSEELQNQQLEEGETAFLCCELSKHGVSVQWKKGAVLLRPGDKYELKQDGCKLQLKIHDVKGLDSGNYKCCAGGLVTTASVVVKGMSSLHWIGMVHFTVSEQPLFFHEELQNLEAVEDETACLCCKVSKPGVSVQWKKGAVVLKPGNKYEMKQNDCEFQLKIHDLTSHDSGVYKCCTGGIVTTASLEVKEQPPFFLEELQSMQAIEGETASLFCELSKPGVPVLWKKGATRLRPGGKYEIRQNGCKLQLKIHDLTHQDSGSYKCCAGSLETMASLEVKDIPVFFHEELQNVELEEGGTALLSCKISKPGVAVQWKNGSVLLRPGDKYDMKENGCDLQLQIHDLTCEDSGTYRCFVDTTVTTAVVLIKEQPLFFSKELKNQEAEEGETILLCCELSKPGVSVQWKKEMMLLKPGEKYEMKQDGCKLQLKIHDLKSSDSGSYKCCAGSLVSTASIVVKEKPLFFCKELHNLEVEEGKTALLCCELSNPGVAVQWKKGALLLKPGEKYEIQQDGCKLQLTICDLKSSDSGSYKCCAGSLVTTASIAVKENPLFFCKDLQNLEVEEGKTALLCCELSKPGVAVQWKKGALLLKPEEKYEMKQSECEMQLKIHDLKSSDSGSYKCCAGSLVSTSSIVVKEKPLFFCKELQNLEVEEGKTALLCCELSKPGVEVQWKKEGLLLKPGGKYDMKQEGCELQLTIHDLRSSDSGSYKCCTGSLVTTASIGVKEKPLFFCKELQNLEVEEGKIAWLCCELSKPGISVQWKKGALLLKPGEKYEMKQDGCELQLMIHDLRSSDSGSYKCCAGSLITTASIRVKEKPLFFCKELQNLEVEEGKTAELYCELSKPGIIVRWNKETMLLRPGNKYEIKQDGCGHHLRIYDLKNQDSGSYKCCAGGLVTTAFITVRELPLFFSKELESQEVEEGRTVMLCCELSKPGATVQWKKDTVLLRPGNKYEMKQNGRELQLKIYDLNTEDCGVYKCSASKVETTASVGIKALPIKPKDIPQVPPRAKGKRSQQGPMLDGQSDFVESEMSPVRQPPASTTLEQCQDDHLDHSVKRTEEQVFEKKTFMEEMVKENKRFPVKDEVRVDIKKSTPFLDDHVTAEQSKSAEKTAVTTTADIASKQNRDKIKDIPVCRYSTEQESETRGKILPLAPPHHKENVTQPQAVLQGQGPKTQVLVKDPFEEATFRVSSDTESQFLDFRDKMTKENYTTKETSLRAEAKEKKPHVHGETFVAPEKIQSLSEAKEHLPEEALSEHVMYQEYKKQHVSIEKTSELSIKLELQQKAESVVDMGFTDQTSVKQWKEAPEPSTIQSQGKVAAPTKIEGLVGGAVNHKSWEKNTKACETAELTKNTNPPEQHTQEPSSIDVSQEDETEMLEAAVKIQAAFKRYKARKDMRPVFKGVFKTQNVELSNTICLECIVEGKPSTVRWLKDGVEIKSGKHHNISHHEDGRCMLVIANASFKDAGIYTCEVANKFGTISYNGNVTVSHPKKCMNETGQPAATEPTPGKEVGQISSKEEDTLKLIYDLPTDDTYRKIQEKRKSLVSVSPSSCLSDYDTAPDTFDIYVAIVDCHPIGGNKETFLLKEGQFVEVLDSVHPVKWLIRTKPSKNTPSRQGWLSPAYLEKKTKELLSLVKESETKDTSRKGRKTPSKEEYNEASSRLIRGLLDGENEFVREMNFFVEHHLQHVETSSKVPLTIHSQKEYIFCNIKDITSFHECCILPKLSQCTTDDDVAQCFVNYAPDFEMYLHLPWRAENMQHASLIENYPAPLKALGEPVRQGSFVVWEEAPGTKVSLRGHHRHVFLYKDCIVFCKTKRDLSTQSILYVFRNKMKLSDVDLKDTVEGDDRSWGIWHEHRGTIRKVTLQAHSVLTRLSWLKDLQDLQQRSKLPWSAPCFELTLTDSIVKLGQTIKLICNVTGIPKPVVTWYKDGAALKDHQHHIISEGNHGACYLVLTSVSMDDSGQYMCYATNPMGNASTLAKILVDVPPSFTSRLQNTQLAIGKDVKLQCKGGCIPVPAVRWFKDGAQLEKGKKYQIDSDTQTGVLLLVIRKAEETDVGQYECEIMNQMGSAKCKAQVYYTPPPAADHPKDQPQVTSAPGMRVHIEQAPDSEGWSSALVKNLFQMFFQSGPSNQSAHSTDTQKEYEEQSDIPEEQYEETRVSRTEDNNYSDPPVVQVDMEDLSVRPGKPATFSVVITGQPIPEVRWFKDGVELITGEHVEIKQSGARFSLTLLSVYFSDCGTYTCTAKNSSGHTSCHAHLTMVTGPVEFEEDEEDEEEDRGLEVGRRRKLHAVYDIHEEIGRGTFGVVKRVAHRASAEVFAAKFIPLKSSTRTRAIQERDLLSRLAHCRVACLLDFFSTRRTLVLITELCSSQGLLDHLLLKGSVSEKEVRVYIQQILEGVGYIHSMNILHLDIKTDNILMVSPDGDDLKICDFGFCQEIDPSRHQYSIFGTPEFVAPEIVHQEPVTTATDIWSVGVVAYLCLTGHCPFFGENDRATLLKVAEGLLYWNLPEITSLSEQAKDFLRGVLQPDPEMRPSALECLNGEWFQGLYEEKQFDMIDTKSLKSFISRRKWQRSLTCLGSVLTLRSIPNLLDAPLCEVSITTLRDPRNTSSTSVSTGSSSEYDEADAWGFFQNPSQEEDDDTEEDGMEHYPYADLPKRSFALRRDEEDVILGQERERRGALMIPISDPPREMPSPSPELVNRERKEDSKVTSATPIPRDSLIKSTFYNSDEQLSPMSARHMMLRDKLQARKQDRGRRTLRSSLSGRLNEPLIEYVEDSPDVESGLRHRRGSTLLSKSCSLDRGVSPIHPSSRTQWRSRSLDEYTGISATSMEHRTLRDNAEDLELNRNNVFTDEEEDEALEVPLNSVSHSQSQSHKITMEELPVIKGSHIDDSQSPPGEEKPAAMGKEENVAGSQLSLAESCDLEHDSDSSSKTSTYIGQQSPSNLISQRRHRAYDESEEHLVAPSSGKASELSLTQDSEDEDMERVLRNLRQAPLQQHAHSTTMSKNNVTLRRSSSAVPIRPASATPVSREVLQRHSSAPALELKPPSGKSKSGLMKIFRRKSWTPEPSGSQTQESEKKVEYGSSPQQKTPLLTLRKKMRASASSITKLFTRQSSKEGKEEKRGPIVKNPVPPEKASVTSEFYPSAPFSGSPQKKPKFFSLKMPTFKKSKGMPARPSKPDVIQLASGGALVFWKPVRCTDPVTYCIQYSLKGDEWTILSENVTDSCYIANALPRGPSYVFRVACITKTGPGPFSDPSPPAFMTMPVEDSHIPLILTESTGSKITVPGGLGSERSYSFLSEINRGRFSVVTWCEDSRSSQPLVAKLTPYGPEQRQLVLREYQVLRRLCHPNLVQLHRAILMPSCLVLIEELCSGRELLHSLAERDVYSEMHVCELLRQLLSGVDYLHGRRIVHLDLRSDNVLVTDCNVVKIVDLGSAQPFTPGHALNIEHIKEMTESKVYIVLPKAPEILQGHGVGPATDIWALGVLAFIMLSADSPFHSDHHWERDRNVRKGKIQFSRCYPGLSEGAINFLRITLSSKAWGRPSAAACLQNPWLREERGEASEHVASMFCFSTDKLQAFLKERQAKRDRSRTKLTLPLS</sequence>
<dbReference type="Pfam" id="PF00069">
    <property type="entry name" value="Pkinase"/>
    <property type="match status" value="2"/>
</dbReference>
<dbReference type="PROSITE" id="PS50011">
    <property type="entry name" value="PROTEIN_KINASE_DOM"/>
    <property type="match status" value="2"/>
</dbReference>
<feature type="domain" description="Ig-like" evidence="19">
    <location>
        <begin position="1233"/>
        <end position="1317"/>
    </location>
</feature>
<dbReference type="GO" id="GO:0005524">
    <property type="term" value="F:ATP binding"/>
    <property type="evidence" value="ECO:0007669"/>
    <property type="project" value="UniProtKB-UniRule"/>
</dbReference>
<dbReference type="GO" id="GO:0005737">
    <property type="term" value="C:cytoplasm"/>
    <property type="evidence" value="ECO:0007669"/>
    <property type="project" value="UniProtKB-SubCell"/>
</dbReference>
<feature type="domain" description="Ig-like" evidence="19">
    <location>
        <begin position="5352"/>
        <end position="5443"/>
    </location>
</feature>
<dbReference type="FunFam" id="2.60.40.10:FF:000214">
    <property type="entry name" value="titin isoform X1"/>
    <property type="match status" value="1"/>
</dbReference>
<feature type="domain" description="Ig-like" evidence="19">
    <location>
        <begin position="2391"/>
        <end position="2475"/>
    </location>
</feature>
<feature type="domain" description="Ig-like" evidence="19">
    <location>
        <begin position="1589"/>
        <end position="1673"/>
    </location>
</feature>
<dbReference type="FunFam" id="2.60.40.10:FF:000228">
    <property type="entry name" value="obscurin isoform X4"/>
    <property type="match status" value="12"/>
</dbReference>
<dbReference type="PROSITE" id="PS50010">
    <property type="entry name" value="DH_2"/>
    <property type="match status" value="1"/>
</dbReference>
<evidence type="ECO:0000256" key="12">
    <source>
        <dbReference type="ARBA" id="ARBA00023242"/>
    </source>
</evidence>
<feature type="domain" description="Ig-like" evidence="19">
    <location>
        <begin position="4857"/>
        <end position="4947"/>
    </location>
</feature>
<feature type="region of interest" description="Disordered" evidence="15">
    <location>
        <begin position="4458"/>
        <end position="4507"/>
    </location>
</feature>
<evidence type="ECO:0000256" key="4">
    <source>
        <dbReference type="ARBA" id="ARBA00022490"/>
    </source>
</evidence>
<dbReference type="GO" id="GO:0055013">
    <property type="term" value="P:cardiac muscle cell development"/>
    <property type="evidence" value="ECO:0007669"/>
    <property type="project" value="UniProtKB-ARBA"/>
</dbReference>
<feature type="domain" description="Ig-like" evidence="19">
    <location>
        <begin position="4100"/>
        <end position="4172"/>
    </location>
</feature>
<evidence type="ECO:0000259" key="19">
    <source>
        <dbReference type="PROSITE" id="PS50835"/>
    </source>
</evidence>
<feature type="domain" description="Fibronectin type-III" evidence="20">
    <location>
        <begin position="6635"/>
        <end position="6726"/>
    </location>
</feature>
<reference evidence="21 22" key="1">
    <citation type="submission" date="2021-06" db="EMBL/GenBank/DDBJ databases">
        <title>Chromosome-level genome assembly of the red-tail catfish (Hemibagrus wyckioides).</title>
        <authorList>
            <person name="Shao F."/>
        </authorList>
    </citation>
    <scope>NUCLEOTIDE SEQUENCE [LARGE SCALE GENOMIC DNA]</scope>
    <source>
        <strain evidence="21">EC202008001</strain>
        <tissue evidence="21">Blood</tissue>
    </source>
</reference>
<dbReference type="PROSITE" id="PS00109">
    <property type="entry name" value="PROTEIN_KINASE_TYR"/>
    <property type="match status" value="1"/>
</dbReference>
<dbReference type="SUPFAM" id="SSF50729">
    <property type="entry name" value="PH domain-like"/>
    <property type="match status" value="1"/>
</dbReference>
<feature type="domain" description="Ig-like" evidence="19">
    <location>
        <begin position="3922"/>
        <end position="4006"/>
    </location>
</feature>
<dbReference type="SUPFAM" id="SSF49265">
    <property type="entry name" value="Fibronectin type III"/>
    <property type="match status" value="1"/>
</dbReference>
<dbReference type="FunFam" id="2.60.40.10:FF:001652">
    <property type="entry name" value="Uncharacterized protein"/>
    <property type="match status" value="2"/>
</dbReference>
<feature type="domain" description="PH" evidence="16">
    <location>
        <begin position="5234"/>
        <end position="5343"/>
    </location>
</feature>
<dbReference type="InterPro" id="IPR013783">
    <property type="entry name" value="Ig-like_fold"/>
</dbReference>
<organism evidence="21 22">
    <name type="scientific">Hemibagrus wyckioides</name>
    <dbReference type="NCBI Taxonomy" id="337641"/>
    <lineage>
        <taxon>Eukaryota</taxon>
        <taxon>Metazoa</taxon>
        <taxon>Chordata</taxon>
        <taxon>Craniata</taxon>
        <taxon>Vertebrata</taxon>
        <taxon>Euteleostomi</taxon>
        <taxon>Actinopterygii</taxon>
        <taxon>Neopterygii</taxon>
        <taxon>Teleostei</taxon>
        <taxon>Ostariophysi</taxon>
        <taxon>Siluriformes</taxon>
        <taxon>Bagridae</taxon>
        <taxon>Hemibagrus</taxon>
    </lineage>
</organism>
<dbReference type="InterPro" id="IPR008271">
    <property type="entry name" value="Ser/Thr_kinase_AS"/>
</dbReference>
<dbReference type="SMART" id="SM00406">
    <property type="entry name" value="IGv"/>
    <property type="match status" value="9"/>
</dbReference>
<feature type="domain" description="Ig-like" evidence="19">
    <location>
        <begin position="2480"/>
        <end position="2564"/>
    </location>
</feature>
<keyword evidence="6" id="KW-0808">Transferase</keyword>
<dbReference type="Proteomes" id="UP000824219">
    <property type="component" value="Linkage Group LG05"/>
</dbReference>
<comment type="caution">
    <text evidence="21">The sequence shown here is derived from an EMBL/GenBank/DDBJ whole genome shotgun (WGS) entry which is preliminary data.</text>
</comment>
<keyword evidence="9" id="KW-0418">Kinase</keyword>
<feature type="domain" description="Ig-like" evidence="19">
    <location>
        <begin position="3655"/>
        <end position="3739"/>
    </location>
</feature>
<dbReference type="Gene3D" id="1.10.510.10">
    <property type="entry name" value="Transferase(Phosphotransferase) domain 1"/>
    <property type="match status" value="2"/>
</dbReference>
<feature type="domain" description="Ig-like" evidence="19">
    <location>
        <begin position="3461"/>
        <end position="3545"/>
    </location>
</feature>
<dbReference type="InterPro" id="IPR003598">
    <property type="entry name" value="Ig_sub2"/>
</dbReference>
<dbReference type="PANTHER" id="PTHR35971:SF5">
    <property type="entry name" value="OBSCURIN LIKE CYTOSKELETAL ADAPTOR 1"/>
    <property type="match status" value="1"/>
</dbReference>
<feature type="domain" description="Ig-like" evidence="19">
    <location>
        <begin position="2747"/>
        <end position="2831"/>
    </location>
</feature>
<feature type="region of interest" description="Disordered" evidence="15">
    <location>
        <begin position="449"/>
        <end position="481"/>
    </location>
</feature>
<dbReference type="PROSITE" id="PS50853">
    <property type="entry name" value="FN3"/>
    <property type="match status" value="1"/>
</dbReference>
<feature type="domain" description="Ig-like" evidence="19">
    <location>
        <begin position="2035"/>
        <end position="2119"/>
    </location>
</feature>
<evidence type="ECO:0000256" key="13">
    <source>
        <dbReference type="ARBA" id="ARBA00023319"/>
    </source>
</evidence>
<dbReference type="Gene3D" id="2.60.40.10">
    <property type="entry name" value="Immunoglobulins"/>
    <property type="match status" value="45"/>
</dbReference>
<dbReference type="Gene3D" id="3.30.200.20">
    <property type="entry name" value="Phosphorylase Kinase, domain 1"/>
    <property type="match status" value="2"/>
</dbReference>
<dbReference type="GO" id="GO:0004672">
    <property type="term" value="F:protein kinase activity"/>
    <property type="evidence" value="ECO:0007669"/>
    <property type="project" value="InterPro"/>
</dbReference>
<dbReference type="SUPFAM" id="SSF48726">
    <property type="entry name" value="Immunoglobulin"/>
    <property type="match status" value="44"/>
</dbReference>
<dbReference type="FunFam" id="2.60.40.10:FF:000425">
    <property type="entry name" value="Myosin light chain kinase"/>
    <property type="match status" value="2"/>
</dbReference>
<dbReference type="SMART" id="SM00233">
    <property type="entry name" value="PH"/>
    <property type="match status" value="1"/>
</dbReference>
<feature type="region of interest" description="Disordered" evidence="15">
    <location>
        <begin position="6315"/>
        <end position="6335"/>
    </location>
</feature>
<dbReference type="InterPro" id="IPR007110">
    <property type="entry name" value="Ig-like_dom"/>
</dbReference>
<feature type="compositionally biased region" description="Polar residues" evidence="15">
    <location>
        <begin position="5587"/>
        <end position="5596"/>
    </location>
</feature>
<dbReference type="Pfam" id="PF00004">
    <property type="entry name" value="AAA"/>
    <property type="match status" value="1"/>
</dbReference>
<feature type="region of interest" description="Disordered" evidence="15">
    <location>
        <begin position="6456"/>
        <end position="6594"/>
    </location>
</feature>
<feature type="region of interest" description="Disordered" evidence="15">
    <location>
        <begin position="6143"/>
        <end position="6176"/>
    </location>
</feature>
<feature type="domain" description="Ig-like" evidence="19">
    <location>
        <begin position="3193"/>
        <end position="3278"/>
    </location>
</feature>
<dbReference type="InterPro" id="IPR011993">
    <property type="entry name" value="PH-like_dom_sf"/>
</dbReference>
<dbReference type="PROSITE" id="PS50096">
    <property type="entry name" value="IQ"/>
    <property type="match status" value="2"/>
</dbReference>
<feature type="domain" description="Ig-like" evidence="19">
    <location>
        <begin position="2658"/>
        <end position="2742"/>
    </location>
</feature>
<dbReference type="CDD" id="cd00096">
    <property type="entry name" value="Ig"/>
    <property type="match status" value="9"/>
</dbReference>
<feature type="domain" description="DH" evidence="17">
    <location>
        <begin position="5117"/>
        <end position="5206"/>
    </location>
</feature>
<proteinExistence type="inferred from homology"/>
<feature type="domain" description="Ig-like" evidence="19">
    <location>
        <begin position="3744"/>
        <end position="3827"/>
    </location>
</feature>
<evidence type="ECO:0000256" key="7">
    <source>
        <dbReference type="ARBA" id="ARBA00022737"/>
    </source>
</evidence>
<dbReference type="InterPro" id="IPR036116">
    <property type="entry name" value="FN3_sf"/>
</dbReference>
<dbReference type="InterPro" id="IPR052385">
    <property type="entry name" value="Obscurin/Obscurin-like_Reg"/>
</dbReference>
<evidence type="ECO:0008006" key="23">
    <source>
        <dbReference type="Google" id="ProtNLM"/>
    </source>
</evidence>
<dbReference type="FunFam" id="2.60.40.10:FF:000050">
    <property type="entry name" value="Titin isoform B"/>
    <property type="match status" value="1"/>
</dbReference>
<evidence type="ECO:0000259" key="16">
    <source>
        <dbReference type="PROSITE" id="PS50003"/>
    </source>
</evidence>
<feature type="compositionally biased region" description="Polar residues" evidence="15">
    <location>
        <begin position="6456"/>
        <end position="6477"/>
    </location>
</feature>
<feature type="domain" description="Ig-like" evidence="19">
    <location>
        <begin position="4367"/>
        <end position="4449"/>
    </location>
</feature>
<feature type="region of interest" description="Disordered" evidence="15">
    <location>
        <begin position="341"/>
        <end position="383"/>
    </location>
</feature>
<feature type="compositionally biased region" description="Basic and acidic residues" evidence="15">
    <location>
        <begin position="6574"/>
        <end position="6584"/>
    </location>
</feature>
<dbReference type="SUPFAM" id="SSF56112">
    <property type="entry name" value="Protein kinase-like (PK-like)"/>
    <property type="match status" value="2"/>
</dbReference>
<keyword evidence="11" id="KW-1015">Disulfide bond</keyword>
<feature type="domain" description="Ig-like" evidence="19">
    <location>
        <begin position="1054"/>
        <end position="1145"/>
    </location>
</feature>
<feature type="domain" description="Ig-like" evidence="19">
    <location>
        <begin position="2213"/>
        <end position="2297"/>
    </location>
</feature>
<dbReference type="SMART" id="SM00408">
    <property type="entry name" value="IGc2"/>
    <property type="match status" value="36"/>
</dbReference>
<dbReference type="SMART" id="SM00220">
    <property type="entry name" value="S_TKc"/>
    <property type="match status" value="2"/>
</dbReference>
<feature type="compositionally biased region" description="Basic and acidic residues" evidence="15">
    <location>
        <begin position="6159"/>
        <end position="6168"/>
    </location>
</feature>
<evidence type="ECO:0000256" key="2">
    <source>
        <dbReference type="ARBA" id="ARBA00004496"/>
    </source>
</evidence>
<feature type="domain" description="Ig-like" evidence="19">
    <location>
        <begin position="2124"/>
        <end position="2208"/>
    </location>
</feature>
<feature type="domain" description="Ig-like" evidence="19">
    <location>
        <begin position="1946"/>
        <end position="2030"/>
    </location>
</feature>
<evidence type="ECO:0000256" key="5">
    <source>
        <dbReference type="ARBA" id="ARBA00022553"/>
    </source>
</evidence>
<evidence type="ECO:0000256" key="14">
    <source>
        <dbReference type="PROSITE-ProRule" id="PRU10141"/>
    </source>
</evidence>
<dbReference type="OrthoDB" id="2570713at2759"/>
<feature type="compositionally biased region" description="Polar residues" evidence="15">
    <location>
        <begin position="6324"/>
        <end position="6335"/>
    </location>
</feature>
<feature type="domain" description="Ig-like" evidence="19">
    <location>
        <begin position="1410"/>
        <end position="1494"/>
    </location>
</feature>
<protein>
    <recommendedName>
        <fullName evidence="23">AAA+ ATPase domain-containing protein</fullName>
    </recommendedName>
</protein>
<dbReference type="FunFam" id="2.60.40.10:FF:000107">
    <property type="entry name" value="Myosin, light chain kinase a"/>
    <property type="match status" value="2"/>
</dbReference>
<feature type="domain" description="Ig-like" evidence="19">
    <location>
        <begin position="4278"/>
        <end position="4362"/>
    </location>
</feature>
<feature type="domain" description="Protein kinase" evidence="18">
    <location>
        <begin position="6755"/>
        <end position="7014"/>
    </location>
</feature>
<evidence type="ECO:0000256" key="1">
    <source>
        <dbReference type="ARBA" id="ARBA00004123"/>
    </source>
</evidence>
<dbReference type="CDD" id="cd20971">
    <property type="entry name" value="IgI_1_Titin-A168_like"/>
    <property type="match status" value="1"/>
</dbReference>
<dbReference type="InterPro" id="IPR017441">
    <property type="entry name" value="Protein_kinase_ATP_BS"/>
</dbReference>
<feature type="compositionally biased region" description="Polar residues" evidence="15">
    <location>
        <begin position="6562"/>
        <end position="6573"/>
    </location>
</feature>
<feature type="domain" description="Ig-like" evidence="19">
    <location>
        <begin position="5446"/>
        <end position="5536"/>
    </location>
</feature>
<dbReference type="InterPro" id="IPR000048">
    <property type="entry name" value="IQ_motif_EF-hand-BS"/>
</dbReference>
<dbReference type="SMART" id="SM00409">
    <property type="entry name" value="IG"/>
    <property type="match status" value="44"/>
</dbReference>
<dbReference type="GO" id="GO:0045989">
    <property type="term" value="P:positive regulation of striated muscle contraction"/>
    <property type="evidence" value="ECO:0007669"/>
    <property type="project" value="UniProtKB-ARBA"/>
</dbReference>
<feature type="compositionally biased region" description="Basic and acidic residues" evidence="15">
    <location>
        <begin position="5614"/>
        <end position="5623"/>
    </location>
</feature>
<dbReference type="InterPro" id="IPR013098">
    <property type="entry name" value="Ig_I-set"/>
</dbReference>
<dbReference type="InterPro" id="IPR001849">
    <property type="entry name" value="PH_domain"/>
</dbReference>
<dbReference type="GO" id="GO:0005085">
    <property type="term" value="F:guanyl-nucleotide exchange factor activity"/>
    <property type="evidence" value="ECO:0007669"/>
    <property type="project" value="InterPro"/>
</dbReference>
<name>A0A9D3P1S3_9TELE</name>
<dbReference type="FunFam" id="2.60.40.10:FF:000707">
    <property type="entry name" value="Obscurin, cytoskeletal calmodulin and titin-interacting RhoGEF"/>
    <property type="match status" value="6"/>
</dbReference>
<feature type="domain" description="Ig-like" evidence="19">
    <location>
        <begin position="3372"/>
        <end position="3454"/>
    </location>
</feature>
<dbReference type="Gene3D" id="1.20.900.10">
    <property type="entry name" value="Dbl homology (DH) domain"/>
    <property type="match status" value="1"/>
</dbReference>
<feature type="compositionally biased region" description="Acidic residues" evidence="15">
    <location>
        <begin position="5604"/>
        <end position="5613"/>
    </location>
</feature>
<keyword evidence="5" id="KW-0597">Phosphoprotein</keyword>
<dbReference type="CDD" id="cd23767">
    <property type="entry name" value="IQCD"/>
    <property type="match status" value="1"/>
</dbReference>
<evidence type="ECO:0000256" key="10">
    <source>
        <dbReference type="ARBA" id="ARBA00022840"/>
    </source>
</evidence>
<dbReference type="GO" id="GO:0060298">
    <property type="term" value="P:positive regulation of sarcomere organization"/>
    <property type="evidence" value="ECO:0007669"/>
    <property type="project" value="UniProtKB-ARBA"/>
</dbReference>
<dbReference type="InterPro" id="IPR003959">
    <property type="entry name" value="ATPase_AAA_core"/>
</dbReference>
<evidence type="ECO:0000259" key="20">
    <source>
        <dbReference type="PROSITE" id="PS50853"/>
    </source>
</evidence>
<evidence type="ECO:0000256" key="6">
    <source>
        <dbReference type="ARBA" id="ARBA00022679"/>
    </source>
</evidence>
<dbReference type="Gene3D" id="1.10.8.60">
    <property type="match status" value="1"/>
</dbReference>
<dbReference type="InterPro" id="IPR003593">
    <property type="entry name" value="AAA+_ATPase"/>
</dbReference>
<dbReference type="InterPro" id="IPR003961">
    <property type="entry name" value="FN3_dom"/>
</dbReference>
<feature type="domain" description="Ig-like" evidence="19">
    <location>
        <begin position="4011"/>
        <end position="4095"/>
    </location>
</feature>
<dbReference type="CDD" id="cd00063">
    <property type="entry name" value="FN3"/>
    <property type="match status" value="1"/>
</dbReference>
<feature type="compositionally biased region" description="Basic residues" evidence="15">
    <location>
        <begin position="456"/>
        <end position="476"/>
    </location>
</feature>
<dbReference type="PROSITE" id="PS50835">
    <property type="entry name" value="IG_LIKE"/>
    <property type="match status" value="37"/>
</dbReference>
<dbReference type="PROSITE" id="PS00107">
    <property type="entry name" value="PROTEIN_KINASE_ATP"/>
    <property type="match status" value="1"/>
</dbReference>
<accession>A0A9D3P1S3</accession>
<keyword evidence="10 14" id="KW-0067">ATP-binding</keyword>
<dbReference type="InterPro" id="IPR055251">
    <property type="entry name" value="SOS1_NGEF_PH"/>
</dbReference>
<dbReference type="CDD" id="cd19506">
    <property type="entry name" value="RecA-like_IQCA1"/>
    <property type="match status" value="1"/>
</dbReference>
<feature type="domain" description="Protein kinase" evidence="18">
    <location>
        <begin position="5751"/>
        <end position="6004"/>
    </location>
</feature>
<keyword evidence="22" id="KW-1185">Reference proteome</keyword>
<dbReference type="InterPro" id="IPR000219">
    <property type="entry name" value="DH_dom"/>
</dbReference>
<evidence type="ECO:0000256" key="15">
    <source>
        <dbReference type="SAM" id="MobiDB-lite"/>
    </source>
</evidence>
<dbReference type="InterPro" id="IPR027417">
    <property type="entry name" value="P-loop_NTPase"/>
</dbReference>
<dbReference type="SMART" id="SM00015">
    <property type="entry name" value="IQ"/>
    <property type="match status" value="2"/>
</dbReference>
<keyword evidence="8 14" id="KW-0547">Nucleotide-binding</keyword>
<evidence type="ECO:0000259" key="17">
    <source>
        <dbReference type="PROSITE" id="PS50010"/>
    </source>
</evidence>
<dbReference type="InterPro" id="IPR000719">
    <property type="entry name" value="Prot_kinase_dom"/>
</dbReference>
<gene>
    <name evidence="21" type="ORF">KOW79_004621</name>
</gene>
<dbReference type="FunFam" id="1.10.8.60:FF:000064">
    <property type="entry name" value="IQ motif containing with AAA domain 1"/>
    <property type="match status" value="1"/>
</dbReference>
<feature type="domain" description="Ig-like" evidence="19">
    <location>
        <begin position="3833"/>
        <end position="3917"/>
    </location>
</feature>
<dbReference type="InterPro" id="IPR003599">
    <property type="entry name" value="Ig_sub"/>
</dbReference>
<comment type="similarity">
    <text evidence="3">Belongs to the protein kinase superfamily. CAMK Ser/Thr protein kinase family.</text>
</comment>
<evidence type="ECO:0000313" key="22">
    <source>
        <dbReference type="Proteomes" id="UP000824219"/>
    </source>
</evidence>
<feature type="domain" description="Ig-like" evidence="19">
    <location>
        <begin position="2569"/>
        <end position="2657"/>
    </location>
</feature>
<comment type="subcellular location">
    <subcellularLocation>
        <location evidence="2">Cytoplasm</location>
    </subcellularLocation>
    <subcellularLocation>
        <location evidence="1">Nucleus</location>
    </subcellularLocation>
</comment>
<feature type="binding site" evidence="14">
    <location>
        <position position="5785"/>
    </location>
    <ligand>
        <name>ATP</name>
        <dbReference type="ChEBI" id="CHEBI:30616"/>
    </ligand>
</feature>
<feature type="compositionally biased region" description="Basic and acidic residues" evidence="15">
    <location>
        <begin position="6347"/>
        <end position="6369"/>
    </location>
</feature>
<keyword evidence="4" id="KW-0963">Cytoplasm</keyword>
<dbReference type="InterPro" id="IPR008266">
    <property type="entry name" value="Tyr_kinase_AS"/>
</dbReference>
<dbReference type="GO" id="GO:0005634">
    <property type="term" value="C:nucleus"/>
    <property type="evidence" value="ECO:0007669"/>
    <property type="project" value="UniProtKB-SubCell"/>
</dbReference>
<feature type="compositionally biased region" description="Basic and acidic residues" evidence="15">
    <location>
        <begin position="5094"/>
        <end position="5114"/>
    </location>
</feature>
<dbReference type="GO" id="GO:0003007">
    <property type="term" value="P:heart morphogenesis"/>
    <property type="evidence" value="ECO:0007669"/>
    <property type="project" value="UniProtKB-ARBA"/>
</dbReference>
<dbReference type="Gene3D" id="2.30.30.40">
    <property type="entry name" value="SH3 Domains"/>
    <property type="match status" value="1"/>
</dbReference>
<feature type="region of interest" description="Disordered" evidence="15">
    <location>
        <begin position="5587"/>
        <end position="5630"/>
    </location>
</feature>
<feature type="domain" description="Ig-like" evidence="19">
    <location>
        <begin position="3283"/>
        <end position="3367"/>
    </location>
</feature>
<keyword evidence="13" id="KW-0393">Immunoglobulin domain</keyword>
<dbReference type="Pfam" id="PF00621">
    <property type="entry name" value="RhoGEF"/>
    <property type="match status" value="1"/>
</dbReference>
<dbReference type="GO" id="GO:0016887">
    <property type="term" value="F:ATP hydrolysis activity"/>
    <property type="evidence" value="ECO:0007669"/>
    <property type="project" value="InterPro"/>
</dbReference>
<feature type="domain" description="Ig-like" evidence="19">
    <location>
        <begin position="3014"/>
        <end position="3099"/>
    </location>
</feature>
<dbReference type="Pfam" id="PF07679">
    <property type="entry name" value="I-set"/>
    <property type="match status" value="41"/>
</dbReference>
<dbReference type="InterPro" id="IPR035899">
    <property type="entry name" value="DBL_dom_sf"/>
</dbReference>
<feature type="domain" description="Ig-like" evidence="19">
    <location>
        <begin position="1679"/>
        <end position="1762"/>
    </location>
</feature>
<dbReference type="InterPro" id="IPR013106">
    <property type="entry name" value="Ig_V-set"/>
</dbReference>
<feature type="region of interest" description="Disordered" evidence="15">
    <location>
        <begin position="5094"/>
        <end position="5115"/>
    </location>
</feature>
<dbReference type="SMART" id="SM00382">
    <property type="entry name" value="AAA"/>
    <property type="match status" value="1"/>
</dbReference>
<dbReference type="Gene3D" id="3.40.50.300">
    <property type="entry name" value="P-loop containing nucleotide triphosphate hydrolases"/>
    <property type="match status" value="1"/>
</dbReference>
<evidence type="ECO:0000313" key="21">
    <source>
        <dbReference type="EMBL" id="KAG7332787.1"/>
    </source>
</evidence>
<dbReference type="InterPro" id="IPR011009">
    <property type="entry name" value="Kinase-like_dom_sf"/>
</dbReference>
<evidence type="ECO:0000259" key="18">
    <source>
        <dbReference type="PROSITE" id="PS50011"/>
    </source>
</evidence>
<dbReference type="Pfam" id="PF00612">
    <property type="entry name" value="IQ"/>
    <property type="match status" value="2"/>
</dbReference>
<dbReference type="Pfam" id="PF22697">
    <property type="entry name" value="SOS1_NGEF_PH"/>
    <property type="match status" value="1"/>
</dbReference>
<evidence type="ECO:0000256" key="11">
    <source>
        <dbReference type="ARBA" id="ARBA00023157"/>
    </source>
</evidence>
<feature type="domain" description="Ig-like" evidence="19">
    <location>
        <begin position="5629"/>
        <end position="5718"/>
    </location>
</feature>
<feature type="domain" description="Ig-like" evidence="19">
    <location>
        <begin position="1859"/>
        <end position="1941"/>
    </location>
</feature>
<feature type="domain" description="Ig-like" evidence="19">
    <location>
        <begin position="2925"/>
        <end position="3009"/>
    </location>
</feature>
<dbReference type="SUPFAM" id="SSF48065">
    <property type="entry name" value="DBL homology domain (DH-domain)"/>
    <property type="match status" value="1"/>
</dbReference>
<evidence type="ECO:0000256" key="9">
    <source>
        <dbReference type="ARBA" id="ARBA00022777"/>
    </source>
</evidence>
<feature type="domain" description="Ig-like" evidence="19">
    <location>
        <begin position="4189"/>
        <end position="4273"/>
    </location>
</feature>
<feature type="domain" description="Ig-like" evidence="19">
    <location>
        <begin position="2836"/>
        <end position="2920"/>
    </location>
</feature>
<feature type="compositionally biased region" description="Polar residues" evidence="15">
    <location>
        <begin position="6390"/>
        <end position="6407"/>
    </location>
</feature>
<dbReference type="EMBL" id="JAHKSW010000005">
    <property type="protein sequence ID" value="KAG7332787.1"/>
    <property type="molecule type" value="Genomic_DNA"/>
</dbReference>
<dbReference type="InterPro" id="IPR036179">
    <property type="entry name" value="Ig-like_dom_sf"/>
</dbReference>